<proteinExistence type="predicted"/>
<sequence length="124" mass="12695">MKKLILTIAMVAGLALVGLTGCKKSEAPVTQTVDTTRVEAAFASAQGNQKTLVDKAVAAIKAGDYPAAIASLKSAMASGRIAPEQQDVLNATIKQLETKINEALGEAGKAAEKAGTDLKNAISK</sequence>
<dbReference type="PROSITE" id="PS51257">
    <property type="entry name" value="PROKAR_LIPOPROTEIN"/>
    <property type="match status" value="1"/>
</dbReference>
<name>A0A645BDZ0_9ZZZZ</name>
<dbReference type="AlphaFoldDB" id="A0A645BDZ0"/>
<organism evidence="2">
    <name type="scientific">bioreactor metagenome</name>
    <dbReference type="NCBI Taxonomy" id="1076179"/>
    <lineage>
        <taxon>unclassified sequences</taxon>
        <taxon>metagenomes</taxon>
        <taxon>ecological metagenomes</taxon>
    </lineage>
</organism>
<keyword evidence="1" id="KW-0175">Coiled coil</keyword>
<feature type="coiled-coil region" evidence="1">
    <location>
        <begin position="86"/>
        <end position="113"/>
    </location>
</feature>
<protein>
    <recommendedName>
        <fullName evidence="3">Lipoprotein</fullName>
    </recommendedName>
</protein>
<evidence type="ECO:0008006" key="3">
    <source>
        <dbReference type="Google" id="ProtNLM"/>
    </source>
</evidence>
<evidence type="ECO:0000313" key="2">
    <source>
        <dbReference type="EMBL" id="MPM63326.1"/>
    </source>
</evidence>
<gene>
    <name evidence="2" type="ORF">SDC9_110206</name>
</gene>
<reference evidence="2" key="1">
    <citation type="submission" date="2019-08" db="EMBL/GenBank/DDBJ databases">
        <authorList>
            <person name="Kucharzyk K."/>
            <person name="Murdoch R.W."/>
            <person name="Higgins S."/>
            <person name="Loffler F."/>
        </authorList>
    </citation>
    <scope>NUCLEOTIDE SEQUENCE</scope>
</reference>
<dbReference type="EMBL" id="VSSQ01019346">
    <property type="protein sequence ID" value="MPM63326.1"/>
    <property type="molecule type" value="Genomic_DNA"/>
</dbReference>
<accession>A0A645BDZ0</accession>
<evidence type="ECO:0000256" key="1">
    <source>
        <dbReference type="SAM" id="Coils"/>
    </source>
</evidence>
<comment type="caution">
    <text evidence="2">The sequence shown here is derived from an EMBL/GenBank/DDBJ whole genome shotgun (WGS) entry which is preliminary data.</text>
</comment>